<comment type="similarity">
    <text evidence="5">Belongs to the TRAFAC class OBG-HflX-like GTPase superfamily. HflX GTPase family.</text>
</comment>
<dbReference type="InterPro" id="IPR025121">
    <property type="entry name" value="GTPase_HflX_N"/>
</dbReference>
<dbReference type="EMBL" id="JBHSGR010000004">
    <property type="protein sequence ID" value="MFC4692870.1"/>
    <property type="molecule type" value="Genomic_DNA"/>
</dbReference>
<feature type="compositionally biased region" description="Basic residues" evidence="6">
    <location>
        <begin position="204"/>
        <end position="215"/>
    </location>
</feature>
<name>A0ABV9LH77_9ACTN</name>
<keyword evidence="4 5" id="KW-0342">GTP-binding</keyword>
<dbReference type="SUPFAM" id="SSF52540">
    <property type="entry name" value="P-loop containing nucleoside triphosphate hydrolases"/>
    <property type="match status" value="1"/>
</dbReference>
<comment type="subcellular location">
    <subcellularLocation>
        <location evidence="5">Cytoplasm</location>
    </subcellularLocation>
    <text evidence="5">May associate with membranes.</text>
</comment>
<dbReference type="PROSITE" id="PS51705">
    <property type="entry name" value="G_HFLX"/>
    <property type="match status" value="1"/>
</dbReference>
<dbReference type="HAMAP" id="MF_00900">
    <property type="entry name" value="GTPase_HflX"/>
    <property type="match status" value="1"/>
</dbReference>
<keyword evidence="1" id="KW-0479">Metal-binding</keyword>
<dbReference type="Gene3D" id="3.40.50.11060">
    <property type="entry name" value="GTPase HflX, N-terminal domain"/>
    <property type="match status" value="1"/>
</dbReference>
<reference evidence="9" key="1">
    <citation type="journal article" date="2019" name="Int. J. Syst. Evol. Microbiol.">
        <title>The Global Catalogue of Microorganisms (GCM) 10K type strain sequencing project: providing services to taxonomists for standard genome sequencing and annotation.</title>
        <authorList>
            <consortium name="The Broad Institute Genomics Platform"/>
            <consortium name="The Broad Institute Genome Sequencing Center for Infectious Disease"/>
            <person name="Wu L."/>
            <person name="Ma J."/>
        </authorList>
    </citation>
    <scope>NUCLEOTIDE SEQUENCE [LARGE SCALE GENOMIC DNA]</scope>
    <source>
        <strain evidence="9">CCUG 62763</strain>
    </source>
</reference>
<evidence type="ECO:0000256" key="6">
    <source>
        <dbReference type="SAM" id="MobiDB-lite"/>
    </source>
</evidence>
<accession>A0ABV9LH77</accession>
<dbReference type="CDD" id="cd01878">
    <property type="entry name" value="HflX"/>
    <property type="match status" value="1"/>
</dbReference>
<evidence type="ECO:0000259" key="7">
    <source>
        <dbReference type="PROSITE" id="PS51705"/>
    </source>
</evidence>
<evidence type="ECO:0000256" key="2">
    <source>
        <dbReference type="ARBA" id="ARBA00022741"/>
    </source>
</evidence>
<keyword evidence="9" id="KW-1185">Reference proteome</keyword>
<comment type="function">
    <text evidence="5">GTPase that associates with the 50S ribosomal subunit and may have a role during protein synthesis or ribosome biogenesis.</text>
</comment>
<feature type="compositionally biased region" description="Gly residues" evidence="6">
    <location>
        <begin position="159"/>
        <end position="174"/>
    </location>
</feature>
<evidence type="ECO:0000256" key="3">
    <source>
        <dbReference type="ARBA" id="ARBA00022842"/>
    </source>
</evidence>
<gene>
    <name evidence="5 8" type="primary">hflX</name>
    <name evidence="8" type="ORF">ACFO3M_05655</name>
</gene>
<dbReference type="Gene3D" id="3.40.50.300">
    <property type="entry name" value="P-loop containing nucleotide triphosphate hydrolases"/>
    <property type="match status" value="1"/>
</dbReference>
<keyword evidence="3" id="KW-0460">Magnesium</keyword>
<feature type="domain" description="Hflx-type G" evidence="7">
    <location>
        <begin position="218"/>
        <end position="381"/>
    </location>
</feature>
<dbReference type="NCBIfam" id="TIGR03156">
    <property type="entry name" value="GTP_HflX"/>
    <property type="match status" value="1"/>
</dbReference>
<keyword evidence="2 5" id="KW-0547">Nucleotide-binding</keyword>
<feature type="compositionally biased region" description="Low complexity" evidence="6">
    <location>
        <begin position="194"/>
        <end position="203"/>
    </location>
</feature>
<evidence type="ECO:0000313" key="9">
    <source>
        <dbReference type="Proteomes" id="UP001596025"/>
    </source>
</evidence>
<dbReference type="InterPro" id="IPR016496">
    <property type="entry name" value="GTPase_HflX"/>
</dbReference>
<sequence length="381" mass="40641">MPGTWLLGTQQEGTAAGDGAEPPRAVLLGLHADADAVDPLDELERLADTDGVAVVGRMVQARPHPDPATFLGSGKVAELADLVRDRGAGLVIADGDLSPAQVRNLEDRVGARVVDRTALILDVFAQHARSSEGRAQVELAQLAYQLPRLQGQGTELSRIGGGRSAGGAGTGVRGPGEQRLESQRRHVRRRMTMLRRQVQQTAARRQRTRSRRRGNRVPSVALTGYTNAGKSALLNRLTGADVLVQDALFATLDPTVRRAVTPEGRPYTLTDTVGFVRHLPHQLVDAFRATLEEVTEADLVLHVVDASAPDAMGQVTAVRGVLYEIGARDHPELLALNKADVAPPEWMAALCTAYPDAVPVSALTGEGVGDLRAAIARALDR</sequence>
<evidence type="ECO:0000313" key="8">
    <source>
        <dbReference type="EMBL" id="MFC4692870.1"/>
    </source>
</evidence>
<dbReference type="PIRSF" id="PIRSF006809">
    <property type="entry name" value="GTP-binding_hflX_prd"/>
    <property type="match status" value="1"/>
</dbReference>
<dbReference type="InterPro" id="IPR006073">
    <property type="entry name" value="GTP-bd"/>
</dbReference>
<evidence type="ECO:0000256" key="1">
    <source>
        <dbReference type="ARBA" id="ARBA00022723"/>
    </source>
</evidence>
<organism evidence="8 9">
    <name type="scientific">Geodermatophilus arenarius</name>
    <dbReference type="NCBI Taxonomy" id="1137990"/>
    <lineage>
        <taxon>Bacteria</taxon>
        <taxon>Bacillati</taxon>
        <taxon>Actinomycetota</taxon>
        <taxon>Actinomycetes</taxon>
        <taxon>Geodermatophilales</taxon>
        <taxon>Geodermatophilaceae</taxon>
        <taxon>Geodermatophilus</taxon>
    </lineage>
</organism>
<dbReference type="InterPro" id="IPR027417">
    <property type="entry name" value="P-loop_NTPase"/>
</dbReference>
<comment type="subunit">
    <text evidence="5">Monomer. Associates with the 50S ribosomal subunit.</text>
</comment>
<proteinExistence type="inferred from homology"/>
<comment type="caution">
    <text evidence="8">The sequence shown here is derived from an EMBL/GenBank/DDBJ whole genome shotgun (WGS) entry which is preliminary data.</text>
</comment>
<dbReference type="Pfam" id="PF13167">
    <property type="entry name" value="GTP-bdg_N"/>
    <property type="match status" value="1"/>
</dbReference>
<dbReference type="Proteomes" id="UP001596025">
    <property type="component" value="Unassembled WGS sequence"/>
</dbReference>
<protein>
    <recommendedName>
        <fullName evidence="5">GTPase HflX</fullName>
    </recommendedName>
    <alternativeName>
        <fullName evidence="5">GTP-binding protein HflX</fullName>
    </alternativeName>
</protein>
<dbReference type="PANTHER" id="PTHR10229">
    <property type="entry name" value="GTP-BINDING PROTEIN HFLX"/>
    <property type="match status" value="1"/>
</dbReference>
<evidence type="ECO:0000256" key="5">
    <source>
        <dbReference type="HAMAP-Rule" id="MF_00900"/>
    </source>
</evidence>
<dbReference type="PRINTS" id="PR00326">
    <property type="entry name" value="GTP1OBG"/>
</dbReference>
<dbReference type="InterPro" id="IPR030394">
    <property type="entry name" value="G_HFLX_dom"/>
</dbReference>
<feature type="region of interest" description="Disordered" evidence="6">
    <location>
        <begin position="154"/>
        <end position="217"/>
    </location>
</feature>
<dbReference type="Gene3D" id="6.10.250.2860">
    <property type="match status" value="1"/>
</dbReference>
<dbReference type="RefSeq" id="WP_387987402.1">
    <property type="nucleotide sequence ID" value="NZ_JBHSGR010000004.1"/>
</dbReference>
<dbReference type="InterPro" id="IPR042108">
    <property type="entry name" value="GTPase_HflX_N_sf"/>
</dbReference>
<dbReference type="Pfam" id="PF01926">
    <property type="entry name" value="MMR_HSR1"/>
    <property type="match status" value="1"/>
</dbReference>
<dbReference type="PANTHER" id="PTHR10229:SF0">
    <property type="entry name" value="GTP-BINDING PROTEIN 6-RELATED"/>
    <property type="match status" value="1"/>
</dbReference>
<feature type="region of interest" description="Disordered" evidence="6">
    <location>
        <begin position="1"/>
        <end position="20"/>
    </location>
</feature>
<evidence type="ECO:0000256" key="4">
    <source>
        <dbReference type="ARBA" id="ARBA00023134"/>
    </source>
</evidence>
<dbReference type="Pfam" id="PF16360">
    <property type="entry name" value="GTP-bdg_M"/>
    <property type="match status" value="1"/>
</dbReference>
<keyword evidence="5" id="KW-0963">Cytoplasm</keyword>
<dbReference type="InterPro" id="IPR032305">
    <property type="entry name" value="GTP-bd_M"/>
</dbReference>